<dbReference type="PANTHER" id="PTHR45663">
    <property type="entry name" value="GEO12009P1"/>
    <property type="match status" value="1"/>
</dbReference>
<evidence type="ECO:0000256" key="1">
    <source>
        <dbReference type="ARBA" id="ARBA00003318"/>
    </source>
</evidence>
<dbReference type="GO" id="GO:0006950">
    <property type="term" value="P:response to stress"/>
    <property type="evidence" value="ECO:0007669"/>
    <property type="project" value="UniProtKB-ARBA"/>
</dbReference>
<comment type="similarity">
    <text evidence="2">Belongs to the thioredoxin family.</text>
</comment>
<feature type="domain" description="Thioredoxin" evidence="4">
    <location>
        <begin position="27"/>
        <end position="134"/>
    </location>
</feature>
<dbReference type="SUPFAM" id="SSF52833">
    <property type="entry name" value="Thioredoxin-like"/>
    <property type="match status" value="1"/>
</dbReference>
<dbReference type="GO" id="GO:0005737">
    <property type="term" value="C:cytoplasm"/>
    <property type="evidence" value="ECO:0007669"/>
    <property type="project" value="TreeGrafter"/>
</dbReference>
<dbReference type="InterPro" id="IPR036249">
    <property type="entry name" value="Thioredoxin-like_sf"/>
</dbReference>
<dbReference type="Gene3D" id="1.25.40.10">
    <property type="entry name" value="Tetratricopeptide repeat domain"/>
    <property type="match status" value="1"/>
</dbReference>
<evidence type="ECO:0000313" key="5">
    <source>
        <dbReference type="EMBL" id="NMN99467.1"/>
    </source>
</evidence>
<organism evidence="5 6">
    <name type="scientific">Antrihabitans stalactiti</name>
    <dbReference type="NCBI Taxonomy" id="2584121"/>
    <lineage>
        <taxon>Bacteria</taxon>
        <taxon>Bacillati</taxon>
        <taxon>Actinomycetota</taxon>
        <taxon>Actinomycetes</taxon>
        <taxon>Mycobacteriales</taxon>
        <taxon>Nocardiaceae</taxon>
        <taxon>Antrihabitans</taxon>
    </lineage>
</organism>
<comment type="caution">
    <text evidence="5">The sequence shown here is derived from an EMBL/GenBank/DDBJ whole genome shotgun (WGS) entry which is preliminary data.</text>
</comment>
<sequence length="288" mass="30634">MSGAVDLSVLKERAQAKKTPEGARVAASVDVTEANFEAEVLQRSTQVPVVVVLTSARSEVSLALADVFERVAAADNGAWVLARVDVDSNMRIAQAFGIQSIPAVVAVAAGQPLADFQGGQTETEIRQWIDAVLRAVEGKLAGPGTVEDAAEPEDPRFVAAETALESGDFEAAEAAYKAILDAEPGNANAKTALRHVAFLGRAESLPEGIVDKADADRADIDAQLQAADAELFDQQPEAAFARLIDAVKRTAGDDRTRVRTRLLELFELFDPAEPFVVAARRKLALALY</sequence>
<dbReference type="CDD" id="cd02956">
    <property type="entry name" value="ybbN"/>
    <property type="match status" value="1"/>
</dbReference>
<dbReference type="Pfam" id="PF00085">
    <property type="entry name" value="Thioredoxin"/>
    <property type="match status" value="1"/>
</dbReference>
<dbReference type="GO" id="GO:0015035">
    <property type="term" value="F:protein-disulfide reductase activity"/>
    <property type="evidence" value="ECO:0007669"/>
    <property type="project" value="TreeGrafter"/>
</dbReference>
<comment type="function">
    <text evidence="1">Participates in various redox reactions through the reversible oxidation of its active center dithiol to a disulfide and catalyzes dithiol-disulfide exchange reactions.</text>
</comment>
<dbReference type="InterPro" id="IPR011990">
    <property type="entry name" value="TPR-like_helical_dom_sf"/>
</dbReference>
<accession>A0A848KVF7</accession>
<dbReference type="AlphaFoldDB" id="A0A848KVF7"/>
<dbReference type="PROSITE" id="PS51352">
    <property type="entry name" value="THIOREDOXIN_2"/>
    <property type="match status" value="1"/>
</dbReference>
<dbReference type="Pfam" id="PF14561">
    <property type="entry name" value="TPR_20"/>
    <property type="match status" value="1"/>
</dbReference>
<proteinExistence type="inferred from homology"/>
<dbReference type="EMBL" id="VCQU01000018">
    <property type="protein sequence ID" value="NMN99467.1"/>
    <property type="molecule type" value="Genomic_DNA"/>
</dbReference>
<evidence type="ECO:0000313" key="6">
    <source>
        <dbReference type="Proteomes" id="UP000535543"/>
    </source>
</evidence>
<dbReference type="InterPro" id="IPR013766">
    <property type="entry name" value="Thioredoxin_domain"/>
</dbReference>
<protein>
    <submittedName>
        <fullName evidence="5">Tetratricopeptide repeat protein</fullName>
    </submittedName>
</protein>
<gene>
    <name evidence="5" type="ORF">FGL95_31065</name>
</gene>
<dbReference type="RefSeq" id="WP_169594791.1">
    <property type="nucleotide sequence ID" value="NZ_VCQU01000018.1"/>
</dbReference>
<name>A0A848KVF7_9NOCA</name>
<dbReference type="Gene3D" id="3.40.30.10">
    <property type="entry name" value="Glutaredoxin"/>
    <property type="match status" value="1"/>
</dbReference>
<keyword evidence="3" id="KW-0676">Redox-active center</keyword>
<evidence type="ECO:0000256" key="3">
    <source>
        <dbReference type="ARBA" id="ARBA00023284"/>
    </source>
</evidence>
<dbReference type="PANTHER" id="PTHR45663:SF11">
    <property type="entry name" value="GEO12009P1"/>
    <property type="match status" value="1"/>
</dbReference>
<evidence type="ECO:0000259" key="4">
    <source>
        <dbReference type="PROSITE" id="PS51352"/>
    </source>
</evidence>
<keyword evidence="6" id="KW-1185">Reference proteome</keyword>
<evidence type="ECO:0000256" key="2">
    <source>
        <dbReference type="ARBA" id="ARBA00008987"/>
    </source>
</evidence>
<reference evidence="5 6" key="1">
    <citation type="submission" date="2019-05" db="EMBL/GenBank/DDBJ databases">
        <authorList>
            <person name="Lee S.D."/>
        </authorList>
    </citation>
    <scope>NUCLEOTIDE SEQUENCE [LARGE SCALE GENOMIC DNA]</scope>
    <source>
        <strain evidence="5 6">YC2-7</strain>
    </source>
</reference>
<reference evidence="5 6" key="2">
    <citation type="submission" date="2020-06" db="EMBL/GenBank/DDBJ databases">
        <title>Antribacter stalactiti gen. nov., sp. nov., a new member of the family Nacardiaceae isolated from a cave.</title>
        <authorList>
            <person name="Kim I.S."/>
        </authorList>
    </citation>
    <scope>NUCLEOTIDE SEQUENCE [LARGE SCALE GENOMIC DNA]</scope>
    <source>
        <strain evidence="5 6">YC2-7</strain>
    </source>
</reference>
<dbReference type="Proteomes" id="UP000535543">
    <property type="component" value="Unassembled WGS sequence"/>
</dbReference>